<dbReference type="EMBL" id="WJNA01000005">
    <property type="protein sequence ID" value="MRH08540.1"/>
    <property type="molecule type" value="Genomic_DNA"/>
</dbReference>
<protein>
    <submittedName>
        <fullName evidence="3">Peptidase</fullName>
    </submittedName>
</protein>
<evidence type="ECO:0000313" key="3">
    <source>
        <dbReference type="EMBL" id="MRH08490.1"/>
    </source>
</evidence>
<accession>A0A6L5P206</accession>
<reference evidence="3 5" key="1">
    <citation type="submission" date="2019-11" db="EMBL/GenBank/DDBJ databases">
        <title>Draft genome sequence of 12 host-associated Lactobacillus reuteri rodent strains.</title>
        <authorList>
            <person name="Zhang S."/>
            <person name="Ozcam M."/>
            <person name="Van Pijkeren J.P."/>
        </authorList>
    </citation>
    <scope>NUCLEOTIDE SEQUENCE [LARGE SCALE GENOMIC DNA]</scope>
    <source>
        <strain evidence="3 5">Lr4020</strain>
    </source>
</reference>
<dbReference type="Pfam" id="PF06605">
    <property type="entry name" value="Prophage_tail"/>
    <property type="match status" value="1"/>
</dbReference>
<dbReference type="InterPro" id="IPR007119">
    <property type="entry name" value="Phage_tail_spike_N"/>
</dbReference>
<evidence type="ECO:0000313" key="5">
    <source>
        <dbReference type="Proteomes" id="UP000472879"/>
    </source>
</evidence>
<feature type="domain" description="Peptidase S74" evidence="2">
    <location>
        <begin position="1765"/>
        <end position="1870"/>
    </location>
</feature>
<evidence type="ECO:0000313" key="4">
    <source>
        <dbReference type="EMBL" id="MRH08540.1"/>
    </source>
</evidence>
<dbReference type="Gene3D" id="1.10.287.1490">
    <property type="match status" value="1"/>
</dbReference>
<evidence type="ECO:0000259" key="2">
    <source>
        <dbReference type="PROSITE" id="PS51688"/>
    </source>
</evidence>
<dbReference type="InterPro" id="IPR030392">
    <property type="entry name" value="S74_ICA"/>
</dbReference>
<gene>
    <name evidence="3" type="ORF">GIX81_03325</name>
    <name evidence="4" type="ORF">GIX81_03575</name>
</gene>
<sequence length="1873" mass="207513">MRMYLLDKKQRVRRWLKDNDFIEAEMTEEINAANQINFSMPLKDCIADNIYYVAIPTPHSKQKYLLFKLLSERVQNDRIEYQGIEEAYDELKQYGYIKDIRPNDRTAEEMLKMVLEPTRWTLGNVPETNHQSTNFYYISYLEALQKIVGLFNIELTFEVTIDSKSNKITRRQVNVYTEQGQRTGKRFEYGSNLLTVQQEQDSQELITALVGRGKGELVSEGHDDTPDGYGRRITFADVVWTKKDGHPVDKPAGQEYLVDPEATALYGFSDGNPRIGLTVFEDIEDPVELINATWQALQSLKRPKVSFKADVTDVGQLGLGDTVAIIRHDLKIEYFTRVYKVKHNLLNENDNQIELGDDFSSHSITSSLIKVDEIANEARETAGHAAIAANGKNNNYYSSVQPLAPVEGDIWYKDLGNSETDMYQYHNGGWVFIQSTRDLHVVENQVKEAQQGLNQAKADIINNKQKADTDIENLNKSIEANKKVADESLQKLNDSVTNLQGQYDNNVVPNLNKVMADASDALQKYISAQNSIADLTKRAQEQGKDIADVTNTVKGLSINYANLAGDVNSTKVDVKGLQTTVGTVNGDIAQLKLDAQNLQTMLAGKVDNATYTNFVNLTNQALNARLTASDLNGYAKTADVQATANGLRVDLNSVTDRMNNLKVGGRNLVAGTDQEYTMGFGIPNTTWKDGFAYVNLPTAGDGAEILPQDPHTFWYTLTPDQEYTQTIWFQTDALIKNLNAARITWFTSSCHDPQPAIVQRIGQNSYKLFSSYKWPGKQNNNVRLFDISELRQSFDLKTGTYLKFGKLKLETGNVSTDWTPAVEDTAHDLEQLSARITTTSQQFSSYYTKSETDNRTNSAKSDAVNAIKSDSNWQGLSNILTNSGFLQTADGFMQKVQQTTIPMFNGGGVNLVQGTAKFNFPLQSNGGVQSLQKYDNETNYIQHTASQPSFIGPWFGTFTPEIGKTYTISADVAGNGYILGDWFRYEGNDSSTLNRVDLTDNWQRISNTIHVNKISGNWVIYAANSTLLKIKHVKIEEGYVDTPWSPSPFDLATQVSFSELSQSLDGLRSTVGSNYGSLQTQISQSSSAVRTELIDKVNGVQNQLTSTADSLSLKITSLKIGARNLLHNTSDQYRTLTGYGWMGVHTSSDEYTSVANYHNGDQFTYAATINNTSDVPVELQVWRCDQNKNRLSNGMLGISAYIYPGQKDVRVFLTGSIDSNTWYLQSAVYSSGGQNGQHTIQVKDERLVEGVYAGTWSSNPNDVAKNIIDLNATLQGLQSTVSGNYGNLQSQINQTATTLRGEVTDKVNGLQGQITTQANNINLMLGTAGDLSNICRNPDFMDGSTNGWENVSSSTGNGSSPSKYYGGINHRDGYYGKWFPVAAGDKYYFSTYAWQDQSSNSFNLGFVYEKKDGTWNWQSAVSFSPNEGFKTKYGSITIPNTVVKARIWVQIEATANFGNWWFTNVNVRKNDTLAQINMSAGTTLIQNDKIYMDASSTVFSGNAFIPSAAITSLNADKITAGTLDAGRINVVNLNANNITTGTINGQNLKIDLNTGNVEFQHGRIHNFSNTVDINLDQNYISTANYTTRALLKDGELQLTQPNLFDTNGNWYFRLFNGGGAGDAWAGASLIGRDSVIVANEANAQGATGFTSSPMGTATFSGLFTGKGTNNWMPTILGGAERGVFIKGGNQMSIKQNVMDPNDGGVFVTGSPFISVGVDGPNNNWWGNRIVIDGEYLHVPTAWRHTTGGAPNLVVASDGALVRSTSASKYKTEIHRDYSTNFGDRLLELPTATWIDKGQKERYQEGKRHIKPNKYFGMIAEDLADAGLDLFVSRNPQTHEIEGIQYERIAPALIPVIRKLKKKVQELEEKLNEQ</sequence>
<dbReference type="NCBIfam" id="TIGR01665">
    <property type="entry name" value="put_anti_recept"/>
    <property type="match status" value="1"/>
</dbReference>
<feature type="coiled-coil region" evidence="1">
    <location>
        <begin position="439"/>
        <end position="495"/>
    </location>
</feature>
<dbReference type="Proteomes" id="UP000472879">
    <property type="component" value="Unassembled WGS sequence"/>
</dbReference>
<dbReference type="PROSITE" id="PS51688">
    <property type="entry name" value="ICA"/>
    <property type="match status" value="1"/>
</dbReference>
<dbReference type="InterPro" id="IPR010572">
    <property type="entry name" value="Tail_dom"/>
</dbReference>
<dbReference type="EMBL" id="WJNA01000005">
    <property type="protein sequence ID" value="MRH08490.1"/>
    <property type="molecule type" value="Genomic_DNA"/>
</dbReference>
<comment type="caution">
    <text evidence="3">The sequence shown here is derived from an EMBL/GenBank/DDBJ whole genome shotgun (WGS) entry which is preliminary data.</text>
</comment>
<keyword evidence="1" id="KW-0175">Coiled coil</keyword>
<proteinExistence type="predicted"/>
<name>A0A6L5P206_LIMRT</name>
<organism evidence="3 5">
    <name type="scientific">Limosilactobacillus reuteri</name>
    <name type="common">Lactobacillus reuteri</name>
    <dbReference type="NCBI Taxonomy" id="1598"/>
    <lineage>
        <taxon>Bacteria</taxon>
        <taxon>Bacillati</taxon>
        <taxon>Bacillota</taxon>
        <taxon>Bacilli</taxon>
        <taxon>Lactobacillales</taxon>
        <taxon>Lactobacillaceae</taxon>
        <taxon>Limosilactobacillus</taxon>
    </lineage>
</organism>
<dbReference type="RefSeq" id="WP_153704682.1">
    <property type="nucleotide sequence ID" value="NZ_WJNA01000005.1"/>
</dbReference>
<evidence type="ECO:0000256" key="1">
    <source>
        <dbReference type="SAM" id="Coils"/>
    </source>
</evidence>